<feature type="compositionally biased region" description="Basic and acidic residues" evidence="1">
    <location>
        <begin position="80"/>
        <end position="100"/>
    </location>
</feature>
<evidence type="ECO:0000259" key="2">
    <source>
        <dbReference type="Pfam" id="PF02957"/>
    </source>
</evidence>
<dbReference type="Proteomes" id="UP000683314">
    <property type="component" value="Segment"/>
</dbReference>
<name>A0A1I9WIN0_9VIRU</name>
<evidence type="ECO:0000313" key="4">
    <source>
        <dbReference type="Proteomes" id="UP000683314"/>
    </source>
</evidence>
<organism evidence="3 4">
    <name type="scientific">TTV-like mini virus</name>
    <dbReference type="NCBI Taxonomy" id="93678"/>
    <lineage>
        <taxon>Viruses</taxon>
        <taxon>Monodnaviria</taxon>
        <taxon>Shotokuvirae</taxon>
        <taxon>Commensaviricota</taxon>
        <taxon>Cardeaviricetes</taxon>
        <taxon>Sanitavirales</taxon>
        <taxon>Anelloviridae</taxon>
        <taxon>Betatorquevirus</taxon>
    </lineage>
</organism>
<sequence length="100" mass="11145">MSRYLPTTYSKNQLENLHLNGICHLHDSWCNCGEPLTHTASIIFLKAGPNQFSNKEKEAIRKCLGDTTEETGEDDLGGVTKEDLEKLFEEDGDEKDTATG</sequence>
<dbReference type="GeneID" id="80534999"/>
<evidence type="ECO:0000256" key="1">
    <source>
        <dbReference type="SAM" id="MobiDB-lite"/>
    </source>
</evidence>
<accession>A0A1I9WIN0</accession>
<dbReference type="EMBL" id="KX810063">
    <property type="protein sequence ID" value="APA31994.1"/>
    <property type="molecule type" value="Genomic_DNA"/>
</dbReference>
<dbReference type="Pfam" id="PF02957">
    <property type="entry name" value="TT_ORF2-like"/>
    <property type="match status" value="1"/>
</dbReference>
<feature type="domain" description="Hepatitis TT virus Orf2/Gyrovirus Vp2 N-terminal" evidence="2">
    <location>
        <begin position="13"/>
        <end position="45"/>
    </location>
</feature>
<evidence type="ECO:0000313" key="3">
    <source>
        <dbReference type="EMBL" id="APA31994.1"/>
    </source>
</evidence>
<dbReference type="InterPro" id="IPR004118">
    <property type="entry name" value="HEV_TT_vir_Orf2/Gyrovir_Vp2_N"/>
</dbReference>
<feature type="compositionally biased region" description="Acidic residues" evidence="1">
    <location>
        <begin position="67"/>
        <end position="76"/>
    </location>
</feature>
<proteinExistence type="predicted"/>
<reference evidence="3 4" key="1">
    <citation type="submission" date="2016-08" db="EMBL/GenBank/DDBJ databases">
        <title>Genomic detection of two new species of Betatorqueviruses in human glioblastoma.</title>
        <authorList>
            <person name="Ng T.F.F."/>
            <person name="Dill J.A."/>
            <person name="Camus A.C."/>
            <person name="Wan Meir E.G."/>
            <person name="Delwart E."/>
        </authorList>
    </citation>
    <scope>NUCLEOTIDE SEQUENCE [LARGE SCALE GENOMIC DNA]</scope>
    <source>
        <strain evidence="3">Emory1</strain>
    </source>
</reference>
<dbReference type="RefSeq" id="YP_010797267.1">
    <property type="nucleotide sequence ID" value="NC_076155.1"/>
</dbReference>
<keyword evidence="4" id="KW-1185">Reference proteome</keyword>
<protein>
    <recommendedName>
        <fullName evidence="2">Hepatitis TT virus Orf2/Gyrovirus Vp2 N-terminal domain-containing protein</fullName>
    </recommendedName>
</protein>
<dbReference type="KEGG" id="vg:80534999"/>
<feature type="region of interest" description="Disordered" evidence="1">
    <location>
        <begin position="65"/>
        <end position="100"/>
    </location>
</feature>